<name>A0A549YF25_9BACI</name>
<evidence type="ECO:0000256" key="6">
    <source>
        <dbReference type="ARBA" id="ARBA00023136"/>
    </source>
</evidence>
<dbReference type="InterPro" id="IPR036259">
    <property type="entry name" value="MFS_trans_sf"/>
</dbReference>
<sequence length="142" mass="15336">MDASNALFFLITGIGGIAGLWAGELINHLGFRKSFFLTVLVYALSMFVLFVSQSWLAIGLSGFLFGLTFMMYAAFLPIWSAEVFPSAPAQGFSISVVILNIGTIIGPALFGGMLTFTGYKWMFLLAGLVACSKLFLAPIEEN</sequence>
<dbReference type="PROSITE" id="PS50850">
    <property type="entry name" value="MFS"/>
    <property type="match status" value="1"/>
</dbReference>
<dbReference type="InterPro" id="IPR050189">
    <property type="entry name" value="MFS_Efflux_Transporters"/>
</dbReference>
<protein>
    <submittedName>
        <fullName evidence="10">MFS transporter</fullName>
    </submittedName>
</protein>
<feature type="transmembrane region" description="Helical" evidence="7">
    <location>
        <begin position="58"/>
        <end position="79"/>
    </location>
</feature>
<evidence type="ECO:0000256" key="1">
    <source>
        <dbReference type="ARBA" id="ARBA00004651"/>
    </source>
</evidence>
<accession>A0A5S3R7B4</accession>
<evidence type="ECO:0000256" key="7">
    <source>
        <dbReference type="SAM" id="Phobius"/>
    </source>
</evidence>
<comment type="caution">
    <text evidence="10">The sequence shown here is derived from an EMBL/GenBank/DDBJ whole genome shotgun (WGS) entry which is preliminary data.</text>
</comment>
<dbReference type="PANTHER" id="PTHR43124">
    <property type="entry name" value="PURINE EFFLUX PUMP PBUE"/>
    <property type="match status" value="1"/>
</dbReference>
<dbReference type="SUPFAM" id="SSF103473">
    <property type="entry name" value="MFS general substrate transporter"/>
    <property type="match status" value="1"/>
</dbReference>
<reference evidence="10 12" key="2">
    <citation type="submission" date="2019-07" db="EMBL/GenBank/DDBJ databases">
        <title>Genomic analysis of Lentibacillus sp. NKC851-2.</title>
        <authorList>
            <person name="Oh Y.J."/>
        </authorList>
    </citation>
    <scope>NUCLEOTIDE SEQUENCE [LARGE SCALE GENOMIC DNA]</scope>
    <source>
        <strain evidence="10 12">NKC851-2</strain>
    </source>
</reference>
<dbReference type="GO" id="GO:0022857">
    <property type="term" value="F:transmembrane transporter activity"/>
    <property type="evidence" value="ECO:0007669"/>
    <property type="project" value="InterPro"/>
</dbReference>
<dbReference type="GO" id="GO:0005886">
    <property type="term" value="C:plasma membrane"/>
    <property type="evidence" value="ECO:0007669"/>
    <property type="project" value="UniProtKB-SubCell"/>
</dbReference>
<dbReference type="EMBL" id="VCIA01000001">
    <property type="protein sequence ID" value="TMN21573.1"/>
    <property type="molecule type" value="Genomic_DNA"/>
</dbReference>
<evidence type="ECO:0000313" key="9">
    <source>
        <dbReference type="EMBL" id="TMN21573.1"/>
    </source>
</evidence>
<evidence type="ECO:0000256" key="4">
    <source>
        <dbReference type="ARBA" id="ARBA00022692"/>
    </source>
</evidence>
<dbReference type="PANTHER" id="PTHR43124:SF3">
    <property type="entry name" value="CHLORAMPHENICOL EFFLUX PUMP RV0191"/>
    <property type="match status" value="1"/>
</dbReference>
<gene>
    <name evidence="9" type="ORF">FFL34_05220</name>
    <name evidence="10" type="ORF">FH966_01370</name>
</gene>
<keyword evidence="4 7" id="KW-0812">Transmembrane</keyword>
<dbReference type="EMBL" id="VJMZ01000001">
    <property type="protein sequence ID" value="TRM10475.1"/>
    <property type="molecule type" value="Genomic_DNA"/>
</dbReference>
<dbReference type="Pfam" id="PF07690">
    <property type="entry name" value="MFS_1"/>
    <property type="match status" value="1"/>
</dbReference>
<evidence type="ECO:0000313" key="11">
    <source>
        <dbReference type="Proteomes" id="UP000306980"/>
    </source>
</evidence>
<feature type="transmembrane region" description="Helical" evidence="7">
    <location>
        <begin position="6"/>
        <end position="23"/>
    </location>
</feature>
<feature type="transmembrane region" description="Helical" evidence="7">
    <location>
        <begin position="91"/>
        <end position="115"/>
    </location>
</feature>
<keyword evidence="12" id="KW-1185">Reference proteome</keyword>
<dbReference type="OrthoDB" id="2957247at2"/>
<evidence type="ECO:0000256" key="2">
    <source>
        <dbReference type="ARBA" id="ARBA00022448"/>
    </source>
</evidence>
<dbReference type="InterPro" id="IPR020846">
    <property type="entry name" value="MFS_dom"/>
</dbReference>
<dbReference type="AlphaFoldDB" id="A0A549YF25"/>
<dbReference type="Proteomes" id="UP000319280">
    <property type="component" value="Unassembled WGS sequence"/>
</dbReference>
<evidence type="ECO:0000256" key="3">
    <source>
        <dbReference type="ARBA" id="ARBA00022475"/>
    </source>
</evidence>
<dbReference type="Gene3D" id="1.20.1250.20">
    <property type="entry name" value="MFS general substrate transporter like domains"/>
    <property type="match status" value="1"/>
</dbReference>
<keyword evidence="6 7" id="KW-0472">Membrane</keyword>
<evidence type="ECO:0000256" key="5">
    <source>
        <dbReference type="ARBA" id="ARBA00022989"/>
    </source>
</evidence>
<dbReference type="Proteomes" id="UP000306980">
    <property type="component" value="Unassembled WGS sequence"/>
</dbReference>
<feature type="domain" description="Major facilitator superfamily (MFS) profile" evidence="8">
    <location>
        <begin position="1"/>
        <end position="142"/>
    </location>
</feature>
<feature type="transmembrane region" description="Helical" evidence="7">
    <location>
        <begin position="35"/>
        <end position="52"/>
    </location>
</feature>
<proteinExistence type="predicted"/>
<keyword evidence="2" id="KW-0813">Transport</keyword>
<evidence type="ECO:0000259" key="8">
    <source>
        <dbReference type="PROSITE" id="PS50850"/>
    </source>
</evidence>
<organism evidence="10 12">
    <name type="scientific">Lentibacillus cibarius</name>
    <dbReference type="NCBI Taxonomy" id="2583219"/>
    <lineage>
        <taxon>Bacteria</taxon>
        <taxon>Bacillati</taxon>
        <taxon>Bacillota</taxon>
        <taxon>Bacilli</taxon>
        <taxon>Bacillales</taxon>
        <taxon>Bacillaceae</taxon>
        <taxon>Lentibacillus</taxon>
    </lineage>
</organism>
<dbReference type="InterPro" id="IPR011701">
    <property type="entry name" value="MFS"/>
</dbReference>
<evidence type="ECO:0000313" key="10">
    <source>
        <dbReference type="EMBL" id="TRM10475.1"/>
    </source>
</evidence>
<keyword evidence="3" id="KW-1003">Cell membrane</keyword>
<evidence type="ECO:0000313" key="12">
    <source>
        <dbReference type="Proteomes" id="UP000319280"/>
    </source>
</evidence>
<reference evidence="9 11" key="1">
    <citation type="submission" date="2019-05" db="EMBL/GenBank/DDBJ databases">
        <title>Genomic analysis of Lentibacillus sp. NKC220-2.</title>
        <authorList>
            <person name="Oh Y.J."/>
        </authorList>
    </citation>
    <scope>NUCLEOTIDE SEQUENCE [LARGE SCALE GENOMIC DNA]</scope>
    <source>
        <strain evidence="9 11">NKC220-2</strain>
    </source>
</reference>
<comment type="subcellular location">
    <subcellularLocation>
        <location evidence="1">Cell membrane</location>
        <topology evidence="1">Multi-pass membrane protein</topology>
    </subcellularLocation>
</comment>
<keyword evidence="5 7" id="KW-1133">Transmembrane helix</keyword>
<accession>A0A549YF25</accession>